<feature type="region of interest" description="Disordered" evidence="1">
    <location>
        <begin position="79"/>
        <end position="103"/>
    </location>
</feature>
<reference evidence="2 3" key="1">
    <citation type="journal article" date="2015" name="PLoS Pathog.">
        <title>Leptomonas seymouri: Adaptations to the Dixenous Life Cycle Analyzed by Genome Sequencing, Transcriptome Profiling and Co-infection with Leishmania donovani.</title>
        <authorList>
            <person name="Kraeva N."/>
            <person name="Butenko A."/>
            <person name="Hlavacova J."/>
            <person name="Kostygov A."/>
            <person name="Myskova J."/>
            <person name="Grybchuk D."/>
            <person name="Lestinova T."/>
            <person name="Votypka J."/>
            <person name="Volf P."/>
            <person name="Opperdoes F."/>
            <person name="Flegontov P."/>
            <person name="Lukes J."/>
            <person name="Yurchenko V."/>
        </authorList>
    </citation>
    <scope>NUCLEOTIDE SEQUENCE [LARGE SCALE GENOMIC DNA]</scope>
    <source>
        <strain evidence="2 3">ATCC 30220</strain>
    </source>
</reference>
<dbReference type="InterPro" id="IPR032675">
    <property type="entry name" value="LRR_dom_sf"/>
</dbReference>
<dbReference type="InterPro" id="IPR001611">
    <property type="entry name" value="Leu-rich_rpt"/>
</dbReference>
<feature type="region of interest" description="Disordered" evidence="1">
    <location>
        <begin position="742"/>
        <end position="772"/>
    </location>
</feature>
<dbReference type="SUPFAM" id="SSF52047">
    <property type="entry name" value="RNI-like"/>
    <property type="match status" value="1"/>
</dbReference>
<comment type="caution">
    <text evidence="2">The sequence shown here is derived from an EMBL/GenBank/DDBJ whole genome shotgun (WGS) entry which is preliminary data.</text>
</comment>
<organism evidence="2 3">
    <name type="scientific">Leptomonas seymouri</name>
    <dbReference type="NCBI Taxonomy" id="5684"/>
    <lineage>
        <taxon>Eukaryota</taxon>
        <taxon>Discoba</taxon>
        <taxon>Euglenozoa</taxon>
        <taxon>Kinetoplastea</taxon>
        <taxon>Metakinetoplastina</taxon>
        <taxon>Trypanosomatida</taxon>
        <taxon>Trypanosomatidae</taxon>
        <taxon>Leishmaniinae</taxon>
        <taxon>Leptomonas</taxon>
    </lineage>
</organism>
<dbReference type="EMBL" id="LJSK01000018">
    <property type="protein sequence ID" value="KPI89701.1"/>
    <property type="molecule type" value="Genomic_DNA"/>
</dbReference>
<evidence type="ECO:0008006" key="4">
    <source>
        <dbReference type="Google" id="ProtNLM"/>
    </source>
</evidence>
<feature type="compositionally biased region" description="Low complexity" evidence="1">
    <location>
        <begin position="242"/>
        <end position="263"/>
    </location>
</feature>
<protein>
    <recommendedName>
        <fullName evidence="4">Leucine-rich repeat protein</fullName>
    </recommendedName>
</protein>
<sequence>MFLQNACSSASQEEPVECTAPSSASSSSVTHIPLSSIDSIIQSINKRYEVYQKRRTAITPFCTPSDAFLGATATPRPILGDSSMANAPSGGGNGNASKRTTSQPARDMLAESIVAAHAHPAPYWEERELYIVAEDLCCYLNGGINYRLLCEQYQRALEVMLRLVKDSVAVCASGAVEFLPSGTTKALGKLQTLMKESLTMLEEAGIDVPSRLSTILDLLSCASEESPLSERPYVSPSPPPSAATGAMNGNSASSANANGAPAADLHCSNARLPFPQAPTRRQTSANPVSMSNDTTTTGNGALLPPRVLSGGSNRYPVPPRKRSSTSTSDTSHTPVHFFIAGSAAPGGSGTGTRRNTPNSTAFVDPPEGGIPSLCTDKVNSTPEGSTGTHELRSSILRSSITGNTGAISSLVTPTPPSNAPTAPKPKHDDSVATCDSPIPGVPPHALDDHLADDSNHRQQPSSLEPPEVESSAVDQITSFHGRLRLLKELYGEHYALNGMALLTDALGVVFAHEYDQGPEQRCQDSFAIFQRDVNAKVMPALKSYDALQQCITELTPLRSAYLTSCLTRRVRPNDTVLNQLKNIDHDRTLEALQLGGLHLGDLGMAAVVESIVPRFYRLRTLNLSDNNLHDGVLELLLRSIRYHPALETIDFSRNHITDSGLPFLLRMVQTVPRLSSVILNCSGMTPAAKRVVETEMAVPGMYTVSTPLLRRATPSLSRTTRSSRLGSGHAVGAKVGISACASREPQPPMSYHVSSSMDRHSRHASQPTARAASLPVTVNTVAGTMMASKSSGLTKELKLPPLAHIATSYMTK</sequence>
<dbReference type="VEuPathDB" id="TriTrypDB:Lsey_0018_0310"/>
<dbReference type="AlphaFoldDB" id="A0A0N1IB03"/>
<feature type="compositionally biased region" description="Low complexity" evidence="1">
    <location>
        <begin position="324"/>
        <end position="333"/>
    </location>
</feature>
<accession>A0A0N1IB03</accession>
<proteinExistence type="predicted"/>
<feature type="compositionally biased region" description="Polar residues" evidence="1">
    <location>
        <begin position="279"/>
        <end position="299"/>
    </location>
</feature>
<feature type="compositionally biased region" description="Polar residues" evidence="1">
    <location>
        <begin position="377"/>
        <end position="388"/>
    </location>
</feature>
<dbReference type="PROSITE" id="PS51450">
    <property type="entry name" value="LRR"/>
    <property type="match status" value="1"/>
</dbReference>
<evidence type="ECO:0000313" key="2">
    <source>
        <dbReference type="EMBL" id="KPI89701.1"/>
    </source>
</evidence>
<gene>
    <name evidence="2" type="ORF">ABL78_1194</name>
</gene>
<evidence type="ECO:0000256" key="1">
    <source>
        <dbReference type="SAM" id="MobiDB-lite"/>
    </source>
</evidence>
<feature type="region of interest" description="Disordered" evidence="1">
    <location>
        <begin position="405"/>
        <end position="472"/>
    </location>
</feature>
<feature type="compositionally biased region" description="Polar residues" evidence="1">
    <location>
        <begin position="1"/>
        <end position="12"/>
    </location>
</feature>
<feature type="region of interest" description="Disordered" evidence="1">
    <location>
        <begin position="1"/>
        <end position="30"/>
    </location>
</feature>
<dbReference type="OrthoDB" id="120976at2759"/>
<dbReference type="Proteomes" id="UP000038009">
    <property type="component" value="Unassembled WGS sequence"/>
</dbReference>
<dbReference type="OMA" id="NKRYEVY"/>
<evidence type="ECO:0000313" key="3">
    <source>
        <dbReference type="Proteomes" id="UP000038009"/>
    </source>
</evidence>
<feature type="region of interest" description="Disordered" evidence="1">
    <location>
        <begin position="227"/>
        <end position="392"/>
    </location>
</feature>
<keyword evidence="3" id="KW-1185">Reference proteome</keyword>
<feature type="compositionally biased region" description="Low complexity" evidence="1">
    <location>
        <begin position="460"/>
        <end position="471"/>
    </location>
</feature>
<feature type="compositionally biased region" description="Basic and acidic residues" evidence="1">
    <location>
        <begin position="445"/>
        <end position="456"/>
    </location>
</feature>
<name>A0A0N1IB03_LEPSE</name>
<dbReference type="Gene3D" id="3.80.10.10">
    <property type="entry name" value="Ribonuclease Inhibitor"/>
    <property type="match status" value="1"/>
</dbReference>